<name>A0A3D9UKB2_9MICO</name>
<dbReference type="InterPro" id="IPR050301">
    <property type="entry name" value="NTE"/>
</dbReference>
<dbReference type="Pfam" id="PF01734">
    <property type="entry name" value="Patatin"/>
    <property type="match status" value="1"/>
</dbReference>
<dbReference type="EMBL" id="QTUA01000001">
    <property type="protein sequence ID" value="REF29892.1"/>
    <property type="molecule type" value="Genomic_DNA"/>
</dbReference>
<dbReference type="AlphaFoldDB" id="A0A3D9UKB2"/>
<dbReference type="GO" id="GO:0016787">
    <property type="term" value="F:hydrolase activity"/>
    <property type="evidence" value="ECO:0007669"/>
    <property type="project" value="UniProtKB-UniRule"/>
</dbReference>
<dbReference type="SUPFAM" id="SSF52151">
    <property type="entry name" value="FabD/lysophospholipase-like"/>
    <property type="match status" value="1"/>
</dbReference>
<reference evidence="6 7" key="1">
    <citation type="submission" date="2018-08" db="EMBL/GenBank/DDBJ databases">
        <title>Sequencing the genomes of 1000 actinobacteria strains.</title>
        <authorList>
            <person name="Klenk H.-P."/>
        </authorList>
    </citation>
    <scope>NUCLEOTIDE SEQUENCE [LARGE SCALE GENOMIC DNA]</scope>
    <source>
        <strain evidence="6 7">DSM 22967</strain>
    </source>
</reference>
<organism evidence="6 7">
    <name type="scientific">Calidifontibacter indicus</name>
    <dbReference type="NCBI Taxonomy" id="419650"/>
    <lineage>
        <taxon>Bacteria</taxon>
        <taxon>Bacillati</taxon>
        <taxon>Actinomycetota</taxon>
        <taxon>Actinomycetes</taxon>
        <taxon>Micrococcales</taxon>
        <taxon>Dermacoccaceae</taxon>
        <taxon>Calidifontibacter</taxon>
    </lineage>
</organism>
<dbReference type="OrthoDB" id="5290098at2"/>
<dbReference type="PANTHER" id="PTHR14226:SF76">
    <property type="entry name" value="NTE FAMILY PROTEIN RSSA"/>
    <property type="match status" value="1"/>
</dbReference>
<keyword evidence="7" id="KW-1185">Reference proteome</keyword>
<dbReference type="InterPro" id="IPR002641">
    <property type="entry name" value="PNPLA_dom"/>
</dbReference>
<comment type="caution">
    <text evidence="6">The sequence shown here is derived from an EMBL/GenBank/DDBJ whole genome shotgun (WGS) entry which is preliminary data.</text>
</comment>
<keyword evidence="3 4" id="KW-0443">Lipid metabolism</keyword>
<keyword evidence="2 4" id="KW-0442">Lipid degradation</keyword>
<proteinExistence type="predicted"/>
<comment type="caution">
    <text evidence="4">Lacks conserved residue(s) required for the propagation of feature annotation.</text>
</comment>
<feature type="active site" description="Nucleophile" evidence="4">
    <location>
        <position position="38"/>
    </location>
</feature>
<evidence type="ECO:0000259" key="5">
    <source>
        <dbReference type="PROSITE" id="PS51635"/>
    </source>
</evidence>
<dbReference type="InterPro" id="IPR016035">
    <property type="entry name" value="Acyl_Trfase/lysoPLipase"/>
</dbReference>
<dbReference type="Proteomes" id="UP000256253">
    <property type="component" value="Unassembled WGS sequence"/>
</dbReference>
<dbReference type="Gene3D" id="3.40.1090.10">
    <property type="entry name" value="Cytosolic phospholipase A2 catalytic domain"/>
    <property type="match status" value="2"/>
</dbReference>
<dbReference type="PROSITE" id="PS51635">
    <property type="entry name" value="PNPLA"/>
    <property type="match status" value="1"/>
</dbReference>
<evidence type="ECO:0000313" key="7">
    <source>
        <dbReference type="Proteomes" id="UP000256253"/>
    </source>
</evidence>
<evidence type="ECO:0000256" key="2">
    <source>
        <dbReference type="ARBA" id="ARBA00022963"/>
    </source>
</evidence>
<keyword evidence="1 4" id="KW-0378">Hydrolase</keyword>
<evidence type="ECO:0000256" key="3">
    <source>
        <dbReference type="ARBA" id="ARBA00023098"/>
    </source>
</evidence>
<dbReference type="RefSeq" id="WP_115921967.1">
    <property type="nucleotide sequence ID" value="NZ_QTUA01000001.1"/>
</dbReference>
<feature type="short sequence motif" description="DGA/G" evidence="4">
    <location>
        <begin position="152"/>
        <end position="154"/>
    </location>
</feature>
<feature type="domain" description="PNPLA" evidence="5">
    <location>
        <begin position="5"/>
        <end position="165"/>
    </location>
</feature>
<dbReference type="PANTHER" id="PTHR14226">
    <property type="entry name" value="NEUROPATHY TARGET ESTERASE/SWISS CHEESE D.MELANOGASTER"/>
    <property type="match status" value="1"/>
</dbReference>
<accession>A0A3D9UKB2</accession>
<evidence type="ECO:0000256" key="4">
    <source>
        <dbReference type="PROSITE-ProRule" id="PRU01161"/>
    </source>
</evidence>
<protein>
    <submittedName>
        <fullName evidence="6">NTE family protein</fullName>
    </submittedName>
</protein>
<dbReference type="GO" id="GO:0016042">
    <property type="term" value="P:lipid catabolic process"/>
    <property type="evidence" value="ECO:0007669"/>
    <property type="project" value="UniProtKB-UniRule"/>
</dbReference>
<evidence type="ECO:0000313" key="6">
    <source>
        <dbReference type="EMBL" id="REF29892.1"/>
    </source>
</evidence>
<feature type="short sequence motif" description="GXSXG" evidence="4">
    <location>
        <begin position="36"/>
        <end position="40"/>
    </location>
</feature>
<sequence length="326" mass="34769">MASGKRVAVALGSGGAHIGALEVLAERGHEVVTIAGTSMGALVGSFAASGRMEVLKEWALSLSQRDLLRLVDPSLGGPGVVRAERIINRIGDMLADSQIEDFPIPFTAVATDLDGRREVWFQRGPADVAIRASSAMPGVIHPVVVDGRMLVDGGLMNPIPIEPTRAVASDITLAISLNGVRQSQGNAEAVPVSPLRTIIGSSETLTRGARRVRKSTNEILETATMQRLSARLVANRAAQEDDPDADPLQRLLGTRLPKDPSTMEIFNRSFDTMSSLVARYRMASNPPDVLVTLPSDAARTLEFHRAAEMIALGRQLTTEALDAQGL</sequence>
<feature type="active site" description="Proton acceptor" evidence="4">
    <location>
        <position position="152"/>
    </location>
</feature>
<gene>
    <name evidence="6" type="ORF">DFJ65_0876</name>
</gene>
<evidence type="ECO:0000256" key="1">
    <source>
        <dbReference type="ARBA" id="ARBA00022801"/>
    </source>
</evidence>